<comment type="caution">
    <text evidence="3">The sequence shown here is derived from an EMBL/GenBank/DDBJ whole genome shotgun (WGS) entry which is preliminary data.</text>
</comment>
<proteinExistence type="predicted"/>
<evidence type="ECO:0000256" key="1">
    <source>
        <dbReference type="SAM" id="MobiDB-lite"/>
    </source>
</evidence>
<name>A0A2S6ACW9_9NOCA</name>
<feature type="domain" description="DUF4326" evidence="2">
    <location>
        <begin position="9"/>
        <end position="113"/>
    </location>
</feature>
<feature type="region of interest" description="Disordered" evidence="1">
    <location>
        <begin position="121"/>
        <end position="149"/>
    </location>
</feature>
<evidence type="ECO:0000313" key="3">
    <source>
        <dbReference type="EMBL" id="PPJ31889.1"/>
    </source>
</evidence>
<protein>
    <recommendedName>
        <fullName evidence="2">DUF4326 domain-containing protein</fullName>
    </recommendedName>
</protein>
<dbReference type="AlphaFoldDB" id="A0A2S6ACW9"/>
<dbReference type="RefSeq" id="WP_104380693.1">
    <property type="nucleotide sequence ID" value="NZ_PSZC01000039.1"/>
</dbReference>
<dbReference type="Proteomes" id="UP000239874">
    <property type="component" value="Unassembled WGS sequence"/>
</dbReference>
<dbReference type="InterPro" id="IPR025475">
    <property type="entry name" value="DUF4326"/>
</dbReference>
<evidence type="ECO:0000259" key="2">
    <source>
        <dbReference type="Pfam" id="PF14216"/>
    </source>
</evidence>
<sequence length="149" mass="16839">MPERIQLRRTKGWRKPAGAIVVARPTKWGNPFTVAGAIEAEYENPQRACVNHFRAWLEGADAYDDSYEIRGPRGRVNSYNRRWILEDLDELRGHDLACWCPLDQPCHADVLLEFANRGPLATTADPTPHERSKSDAALLPGRSRHDLPG</sequence>
<organism evidence="3 4">
    <name type="scientific">Nocardia nova</name>
    <dbReference type="NCBI Taxonomy" id="37330"/>
    <lineage>
        <taxon>Bacteria</taxon>
        <taxon>Bacillati</taxon>
        <taxon>Actinomycetota</taxon>
        <taxon>Actinomycetes</taxon>
        <taxon>Mycobacteriales</taxon>
        <taxon>Nocardiaceae</taxon>
        <taxon>Nocardia</taxon>
    </lineage>
</organism>
<accession>A0A2S6ACW9</accession>
<gene>
    <name evidence="3" type="ORF">C5E45_32890</name>
</gene>
<dbReference type="EMBL" id="PSZC01000039">
    <property type="protein sequence ID" value="PPJ31889.1"/>
    <property type="molecule type" value="Genomic_DNA"/>
</dbReference>
<dbReference type="Pfam" id="PF14216">
    <property type="entry name" value="DUF4326"/>
    <property type="match status" value="1"/>
</dbReference>
<evidence type="ECO:0000313" key="4">
    <source>
        <dbReference type="Proteomes" id="UP000239874"/>
    </source>
</evidence>
<reference evidence="3 4" key="1">
    <citation type="submission" date="2018-02" db="EMBL/GenBank/DDBJ databases">
        <title>8 Nocardia nova and 1 Nocardia cyriacigeorgica strain used for evolution to TMP-SMX.</title>
        <authorList>
            <person name="Mehta H."/>
            <person name="Weng J."/>
            <person name="Shamoo Y."/>
        </authorList>
    </citation>
    <scope>NUCLEOTIDE SEQUENCE [LARGE SCALE GENOMIC DNA]</scope>
    <source>
        <strain evidence="3 4">MDA3139</strain>
    </source>
</reference>